<comment type="caution">
    <text evidence="1">The sequence shown here is derived from an EMBL/GenBank/DDBJ whole genome shotgun (WGS) entry which is preliminary data.</text>
</comment>
<gene>
    <name evidence="1" type="ORF">E4650_08880</name>
</gene>
<name>A0A4Z0W197_9BACT</name>
<evidence type="ECO:0000313" key="2">
    <source>
        <dbReference type="Proteomes" id="UP000297288"/>
    </source>
</evidence>
<dbReference type="Proteomes" id="UP000297288">
    <property type="component" value="Unassembled WGS sequence"/>
</dbReference>
<dbReference type="AlphaFoldDB" id="A0A4Z0W197"/>
<organism evidence="1 2">
    <name type="scientific">Geotoga petraea</name>
    <dbReference type="NCBI Taxonomy" id="28234"/>
    <lineage>
        <taxon>Bacteria</taxon>
        <taxon>Thermotogati</taxon>
        <taxon>Thermotogota</taxon>
        <taxon>Thermotogae</taxon>
        <taxon>Petrotogales</taxon>
        <taxon>Petrotogaceae</taxon>
        <taxon>Geotoga</taxon>
    </lineage>
</organism>
<dbReference type="EMBL" id="SRME01000006">
    <property type="protein sequence ID" value="TGG86962.1"/>
    <property type="molecule type" value="Genomic_DNA"/>
</dbReference>
<proteinExistence type="predicted"/>
<protein>
    <submittedName>
        <fullName evidence="1">Uncharacterized protein</fullName>
    </submittedName>
</protein>
<dbReference type="RefSeq" id="WP_135403113.1">
    <property type="nucleotide sequence ID" value="NZ_SRME01000006.1"/>
</dbReference>
<sequence>MFSFDKEMKIKDDRPHLVVIKLNYKNNTQEFAIPIVSNVKRNVRFKYKLPKRPSTKKGYVHAINKV</sequence>
<evidence type="ECO:0000313" key="1">
    <source>
        <dbReference type="EMBL" id="TGG86962.1"/>
    </source>
</evidence>
<reference evidence="1 2" key="1">
    <citation type="submission" date="2019-04" db="EMBL/GenBank/DDBJ databases">
        <title>Draft genome sequence data and analysis of a Fermenting Bacterium, Geotoga petraea strain HO-Geo1, isolated from heavy-oil petroleum reservoir in Russia.</title>
        <authorList>
            <person name="Grouzdev D.S."/>
            <person name="Semenova E.M."/>
            <person name="Sokolova D.S."/>
            <person name="Tourova T.P."/>
            <person name="Poltaraus A.B."/>
            <person name="Nazina T.N."/>
        </authorList>
    </citation>
    <scope>NUCLEOTIDE SEQUENCE [LARGE SCALE GENOMIC DNA]</scope>
    <source>
        <strain evidence="1 2">HO-Geo1</strain>
    </source>
</reference>
<accession>A0A4Z0W197</accession>